<dbReference type="Proteomes" id="UP001154312">
    <property type="component" value="Unassembled WGS sequence"/>
</dbReference>
<sequence>MKKTRKLKTTLNNNGILLEACLDMPDAPGGPCPGVVLCHPDPRYGGDMTNNIIMAVSWALTEKGIAGMRYNSRGVGRSRGFFGGGVPEQDDARAALSFLVQQKEIDSGRIGIMGYSFGGRIALPVGGGCNEIKAIAGVSPVVPPDVLIDCAKPKLIVCGSEDDVVSTSLVLQEAAKMSEPKTVEVIPNVDHFWWGYEEKVAELVAEFFVNALGRSG</sequence>
<evidence type="ECO:0000259" key="1">
    <source>
        <dbReference type="Pfam" id="PF02129"/>
    </source>
</evidence>
<keyword evidence="2" id="KW-0378">Hydrolase</keyword>
<dbReference type="EMBL" id="JAKOAV010000012">
    <property type="protein sequence ID" value="MDF9408253.1"/>
    <property type="molecule type" value="Genomic_DNA"/>
</dbReference>
<dbReference type="Gene3D" id="3.40.50.1820">
    <property type="entry name" value="alpha/beta hydrolase"/>
    <property type="match status" value="1"/>
</dbReference>
<dbReference type="PANTHER" id="PTHR42103">
    <property type="entry name" value="ALPHA/BETA-HYDROLASES SUPERFAMILY PROTEIN"/>
    <property type="match status" value="1"/>
</dbReference>
<dbReference type="InterPro" id="IPR000383">
    <property type="entry name" value="Xaa-Pro-like_dom"/>
</dbReference>
<protein>
    <submittedName>
        <fullName evidence="2">Dienelactone hydrolase family protein</fullName>
    </submittedName>
</protein>
<reference evidence="2" key="1">
    <citation type="submission" date="2022-02" db="EMBL/GenBank/DDBJ databases">
        <authorList>
            <person name="Leng L."/>
        </authorList>
    </citation>
    <scope>NUCLEOTIDE SEQUENCE</scope>
    <source>
        <strain evidence="2">JI</strain>
    </source>
</reference>
<dbReference type="PANTHER" id="PTHR42103:SF2">
    <property type="entry name" value="AB HYDROLASE-1 DOMAIN-CONTAINING PROTEIN"/>
    <property type="match status" value="1"/>
</dbReference>
<dbReference type="GO" id="GO:0016787">
    <property type="term" value="F:hydrolase activity"/>
    <property type="evidence" value="ECO:0007669"/>
    <property type="project" value="UniProtKB-KW"/>
</dbReference>
<evidence type="ECO:0000313" key="3">
    <source>
        <dbReference type="Proteomes" id="UP001154312"/>
    </source>
</evidence>
<dbReference type="SUPFAM" id="SSF53474">
    <property type="entry name" value="alpha/beta-Hydrolases"/>
    <property type="match status" value="1"/>
</dbReference>
<comment type="caution">
    <text evidence="2">The sequence shown here is derived from an EMBL/GenBank/DDBJ whole genome shotgun (WGS) entry which is preliminary data.</text>
</comment>
<dbReference type="Pfam" id="PF02129">
    <property type="entry name" value="Peptidase_S15"/>
    <property type="match status" value="1"/>
</dbReference>
<organism evidence="2 3">
    <name type="scientific">Pelotomaculum isophthalicicum JI</name>
    <dbReference type="NCBI Taxonomy" id="947010"/>
    <lineage>
        <taxon>Bacteria</taxon>
        <taxon>Bacillati</taxon>
        <taxon>Bacillota</taxon>
        <taxon>Clostridia</taxon>
        <taxon>Eubacteriales</taxon>
        <taxon>Desulfotomaculaceae</taxon>
        <taxon>Pelotomaculum</taxon>
    </lineage>
</organism>
<feature type="domain" description="Xaa-Pro dipeptidyl-peptidase-like" evidence="1">
    <location>
        <begin position="15"/>
        <end position="141"/>
    </location>
</feature>
<keyword evidence="3" id="KW-1185">Reference proteome</keyword>
<accession>A0A9X4H3U0</accession>
<dbReference type="InterPro" id="IPR029058">
    <property type="entry name" value="AB_hydrolase_fold"/>
</dbReference>
<proteinExistence type="predicted"/>
<name>A0A9X4H3U0_9FIRM</name>
<dbReference type="AlphaFoldDB" id="A0A9X4H3U0"/>
<gene>
    <name evidence="2" type="ORF">L7E55_07755</name>
</gene>
<evidence type="ECO:0000313" key="2">
    <source>
        <dbReference type="EMBL" id="MDF9408253.1"/>
    </source>
</evidence>
<dbReference type="RefSeq" id="WP_277443557.1">
    <property type="nucleotide sequence ID" value="NZ_JAKOAV010000012.1"/>
</dbReference>